<dbReference type="Pfam" id="PF00931">
    <property type="entry name" value="NB-ARC"/>
    <property type="match status" value="1"/>
</dbReference>
<dbReference type="SMART" id="SM00255">
    <property type="entry name" value="TIR"/>
    <property type="match status" value="1"/>
</dbReference>
<dbReference type="SUPFAM" id="SSF52058">
    <property type="entry name" value="L domain-like"/>
    <property type="match status" value="1"/>
</dbReference>
<dbReference type="EnsemblPlants" id="QL09p004551:mrna">
    <property type="protein sequence ID" value="QL09p004551:mrna"/>
    <property type="gene ID" value="QL09p004551"/>
</dbReference>
<keyword evidence="6" id="KW-0520">NAD</keyword>
<dbReference type="InterPro" id="IPR001611">
    <property type="entry name" value="Leu-rich_rpt"/>
</dbReference>
<dbReference type="InterPro" id="IPR027417">
    <property type="entry name" value="P-loop_NTPase"/>
</dbReference>
<evidence type="ECO:0000256" key="5">
    <source>
        <dbReference type="ARBA" id="ARBA00022821"/>
    </source>
</evidence>
<dbReference type="GO" id="GO:0007165">
    <property type="term" value="P:signal transduction"/>
    <property type="evidence" value="ECO:0007669"/>
    <property type="project" value="InterPro"/>
</dbReference>
<dbReference type="GO" id="GO:0061809">
    <property type="term" value="F:NAD+ nucleosidase activity, cyclic ADP-ribose generating"/>
    <property type="evidence" value="ECO:0007669"/>
    <property type="project" value="UniProtKB-EC"/>
</dbReference>
<dbReference type="SMART" id="SM00369">
    <property type="entry name" value="LRR_TYP"/>
    <property type="match status" value="4"/>
</dbReference>
<proteinExistence type="predicted"/>
<dbReference type="PANTHER" id="PTHR11017">
    <property type="entry name" value="LEUCINE-RICH REPEAT-CONTAINING PROTEIN"/>
    <property type="match status" value="1"/>
</dbReference>
<dbReference type="InterPro" id="IPR035897">
    <property type="entry name" value="Toll_tir_struct_dom_sf"/>
</dbReference>
<dbReference type="Gene3D" id="1.10.8.430">
    <property type="entry name" value="Helical domain of apoptotic protease-activating factors"/>
    <property type="match status" value="1"/>
</dbReference>
<dbReference type="InterPro" id="IPR032675">
    <property type="entry name" value="LRR_dom_sf"/>
</dbReference>
<accession>A0A7N2MGD2</accession>
<dbReference type="InterPro" id="IPR044974">
    <property type="entry name" value="Disease_R_plants"/>
</dbReference>
<dbReference type="GO" id="GO:0006952">
    <property type="term" value="P:defense response"/>
    <property type="evidence" value="ECO:0007669"/>
    <property type="project" value="UniProtKB-KW"/>
</dbReference>
<dbReference type="Pfam" id="PF23286">
    <property type="entry name" value="LRR_13"/>
    <property type="match status" value="1"/>
</dbReference>
<dbReference type="InterPro" id="IPR000157">
    <property type="entry name" value="TIR_dom"/>
</dbReference>
<dbReference type="AlphaFoldDB" id="A0A7N2MGD2"/>
<dbReference type="PROSITE" id="PS51450">
    <property type="entry name" value="LRR"/>
    <property type="match status" value="2"/>
</dbReference>
<dbReference type="SUPFAM" id="SSF52540">
    <property type="entry name" value="P-loop containing nucleoside triphosphate hydrolases"/>
    <property type="match status" value="1"/>
</dbReference>
<organism evidence="9 10">
    <name type="scientific">Quercus lobata</name>
    <name type="common">Valley oak</name>
    <dbReference type="NCBI Taxonomy" id="97700"/>
    <lineage>
        <taxon>Eukaryota</taxon>
        <taxon>Viridiplantae</taxon>
        <taxon>Streptophyta</taxon>
        <taxon>Embryophyta</taxon>
        <taxon>Tracheophyta</taxon>
        <taxon>Spermatophyta</taxon>
        <taxon>Magnoliopsida</taxon>
        <taxon>eudicotyledons</taxon>
        <taxon>Gunneridae</taxon>
        <taxon>Pentapetalae</taxon>
        <taxon>rosids</taxon>
        <taxon>fabids</taxon>
        <taxon>Fagales</taxon>
        <taxon>Fagaceae</taxon>
        <taxon>Quercus</taxon>
    </lineage>
</organism>
<keyword evidence="3" id="KW-0677">Repeat</keyword>
<evidence type="ECO:0000313" key="10">
    <source>
        <dbReference type="Proteomes" id="UP000594261"/>
    </source>
</evidence>
<keyword evidence="4" id="KW-0378">Hydrolase</keyword>
<evidence type="ECO:0000259" key="8">
    <source>
        <dbReference type="PROSITE" id="PS50104"/>
    </source>
</evidence>
<dbReference type="PRINTS" id="PR00364">
    <property type="entry name" value="DISEASERSIST"/>
</dbReference>
<dbReference type="InterPro" id="IPR058546">
    <property type="entry name" value="RPS4B/Roq1-like_LRR"/>
</dbReference>
<name>A0A7N2MGD2_QUELO</name>
<dbReference type="Gene3D" id="3.40.50.300">
    <property type="entry name" value="P-loop containing nucleotide triphosphate hydrolases"/>
    <property type="match status" value="1"/>
</dbReference>
<dbReference type="GO" id="GO:0043531">
    <property type="term" value="F:ADP binding"/>
    <property type="evidence" value="ECO:0007669"/>
    <property type="project" value="InterPro"/>
</dbReference>
<keyword evidence="5" id="KW-0611">Plant defense</keyword>
<dbReference type="InterPro" id="IPR045344">
    <property type="entry name" value="C-JID"/>
</dbReference>
<protein>
    <recommendedName>
        <fullName evidence="1">ADP-ribosyl cyclase/cyclic ADP-ribose hydrolase</fullName>
        <ecNumber evidence="1">3.2.2.6</ecNumber>
    </recommendedName>
</protein>
<dbReference type="EC" id="3.2.2.6" evidence="1"/>
<dbReference type="SUPFAM" id="SSF46785">
    <property type="entry name" value="Winged helix' DNA-binding domain"/>
    <property type="match status" value="1"/>
</dbReference>
<evidence type="ECO:0000256" key="6">
    <source>
        <dbReference type="ARBA" id="ARBA00023027"/>
    </source>
</evidence>
<dbReference type="Gramene" id="QL09p004551:mrna">
    <property type="protein sequence ID" value="QL09p004551:mrna"/>
    <property type="gene ID" value="QL09p004551"/>
</dbReference>
<keyword evidence="10" id="KW-1185">Reference proteome</keyword>
<dbReference type="Proteomes" id="UP000594261">
    <property type="component" value="Chromosome 9"/>
</dbReference>
<evidence type="ECO:0000256" key="2">
    <source>
        <dbReference type="ARBA" id="ARBA00022614"/>
    </source>
</evidence>
<dbReference type="Gene3D" id="3.80.10.10">
    <property type="entry name" value="Ribonuclease Inhibitor"/>
    <property type="match status" value="2"/>
</dbReference>
<dbReference type="PROSITE" id="PS50104">
    <property type="entry name" value="TIR"/>
    <property type="match status" value="1"/>
</dbReference>
<evidence type="ECO:0000256" key="4">
    <source>
        <dbReference type="ARBA" id="ARBA00022801"/>
    </source>
</evidence>
<sequence length="1062" mass="121075">MASTSSERPSSSYSTPRQQYDVFISFQGEDTRNTFTDHLYEALERAHFVVFRDDKSIQPGEYISSALIEAIEGSQYAIVVLSENYASSKWCLDEFVKIVECKNKTGQTVLPVFYNVKPSNVRKQTGPFAIDIAHGTSVNDERIQKWRDALRLVANIAGWDMDLSSKSSVAVIQAIVKLIRESVDGNNFLNISKDLVGMESSVKEMMDLVNKRLKDVLFIGIWGVGGVGKTTLAEIIYCEISQDFDDKSFIYFKHDTETGNLVSYQKEVLKHIFKREFNITSIYSGKQIIRKMLCGRKVLIALDNVSKKGQLDAIVGSHDWFAQGSRINITSEDKQLLVTHEVDDIYEVKPLDNYKALELFSWKAFKQAQPKNDFVDLSNDFVKYAQGLPLALECFGSFLHNKEIDVWKSYLGELEENSEGEILTKLEIIYKRILDKNVNELFLDIAFFFKGMEKNQVANILNDRGYLANLVFLQNNSLITIFQGKLWMHDLLQAMGRAMVHHEAIHEPGRRSRLWKYEDIFSILRNNTMEGLELIKICNAVRFWGLNHLSNQLRMMEWHDYPLKSMPRSFQPCNLVELTMPNSQLKQLPEVFNNLNLLRVMDLSYSQNLIKTLDFSGFQNLRSLTFQGCTRLYNVHPSVGALKNLTLLNLKDCESLKNLPQEIKLESLKVLILSGCARLKTLPEIGENMTRLSKLYLDRTAIKELPSSIKHLAGLTILNLKYCKYLSSFPSAICALTSLEILTLSGCKVQLPKTCHLPGLSLALWTYRFFYVQRPEPEPANLLLPESFSGLSSLKSLDLSDCNLSDGALPDLSSLSSLRSLNLSKNNFTRLPDAISKLSMLKLLFLDNCSKLQSLSCLSLSTKYDHIRESEEFYSVLNQIEIPTWFDHQNRGSDVSIPLHQYDTNWTGIALCVDIKVQKNLSEVSPGDPTDFHEFRLEMHGGPEDFPRNYEFPRDKIHVGSFQSFGIWLYISQAKLGVLLHGCDDIRPFIKTYSPDIEIKGCGARILHEPDLGRSIHSSFISNGFTLIHCSVSLSAQESLVSFLLSYWRFELVCKAKLWHHW</sequence>
<dbReference type="FunFam" id="3.40.50.10140:FF:000007">
    <property type="entry name" value="Disease resistance protein (TIR-NBS-LRR class)"/>
    <property type="match status" value="1"/>
</dbReference>
<comment type="catalytic activity">
    <reaction evidence="7">
        <text>NAD(+) + H2O = ADP-D-ribose + nicotinamide + H(+)</text>
        <dbReference type="Rhea" id="RHEA:16301"/>
        <dbReference type="ChEBI" id="CHEBI:15377"/>
        <dbReference type="ChEBI" id="CHEBI:15378"/>
        <dbReference type="ChEBI" id="CHEBI:17154"/>
        <dbReference type="ChEBI" id="CHEBI:57540"/>
        <dbReference type="ChEBI" id="CHEBI:57967"/>
        <dbReference type="EC" id="3.2.2.6"/>
    </reaction>
    <physiologicalReaction direction="left-to-right" evidence="7">
        <dbReference type="Rhea" id="RHEA:16302"/>
    </physiologicalReaction>
</comment>
<dbReference type="InterPro" id="IPR058192">
    <property type="entry name" value="WHD_ROQ1-like"/>
</dbReference>
<feature type="domain" description="TIR" evidence="8">
    <location>
        <begin position="18"/>
        <end position="183"/>
    </location>
</feature>
<evidence type="ECO:0000256" key="7">
    <source>
        <dbReference type="ARBA" id="ARBA00047304"/>
    </source>
</evidence>
<dbReference type="InParanoid" id="A0A7N2MGD2"/>
<dbReference type="InterPro" id="IPR042197">
    <property type="entry name" value="Apaf_helical"/>
</dbReference>
<dbReference type="InterPro" id="IPR036390">
    <property type="entry name" value="WH_DNA-bd_sf"/>
</dbReference>
<dbReference type="InterPro" id="IPR002182">
    <property type="entry name" value="NB-ARC"/>
</dbReference>
<dbReference type="SUPFAM" id="SSF52200">
    <property type="entry name" value="Toll/Interleukin receptor TIR domain"/>
    <property type="match status" value="1"/>
</dbReference>
<dbReference type="PANTHER" id="PTHR11017:SF559">
    <property type="entry name" value="DISEASE RESISTANCE PROTEIN CHL1"/>
    <property type="match status" value="1"/>
</dbReference>
<dbReference type="Gene3D" id="3.40.50.10140">
    <property type="entry name" value="Toll/interleukin-1 receptor homology (TIR) domain"/>
    <property type="match status" value="1"/>
</dbReference>
<evidence type="ECO:0000256" key="3">
    <source>
        <dbReference type="ARBA" id="ARBA00022737"/>
    </source>
</evidence>
<keyword evidence="2" id="KW-0433">Leucine-rich repeat</keyword>
<dbReference type="InterPro" id="IPR003591">
    <property type="entry name" value="Leu-rich_rpt_typical-subtyp"/>
</dbReference>
<evidence type="ECO:0000256" key="1">
    <source>
        <dbReference type="ARBA" id="ARBA00011982"/>
    </source>
</evidence>
<dbReference type="EMBL" id="LRBV02000009">
    <property type="status" value="NOT_ANNOTATED_CDS"/>
    <property type="molecule type" value="Genomic_DNA"/>
</dbReference>
<evidence type="ECO:0000313" key="9">
    <source>
        <dbReference type="EnsemblPlants" id="QL09p004551:mrna"/>
    </source>
</evidence>
<dbReference type="Pfam" id="PF23282">
    <property type="entry name" value="WHD_ROQ1"/>
    <property type="match status" value="1"/>
</dbReference>
<dbReference type="Pfam" id="PF20160">
    <property type="entry name" value="C-JID"/>
    <property type="match status" value="1"/>
</dbReference>
<reference evidence="9" key="2">
    <citation type="submission" date="2021-01" db="UniProtKB">
        <authorList>
            <consortium name="EnsemblPlants"/>
        </authorList>
    </citation>
    <scope>IDENTIFICATION</scope>
</reference>
<reference evidence="9 10" key="1">
    <citation type="journal article" date="2016" name="G3 (Bethesda)">
        <title>First Draft Assembly and Annotation of the Genome of a California Endemic Oak Quercus lobata Nee (Fagaceae).</title>
        <authorList>
            <person name="Sork V.L."/>
            <person name="Fitz-Gibbon S.T."/>
            <person name="Puiu D."/>
            <person name="Crepeau M."/>
            <person name="Gugger P.F."/>
            <person name="Sherman R."/>
            <person name="Stevens K."/>
            <person name="Langley C.H."/>
            <person name="Pellegrini M."/>
            <person name="Salzberg S.L."/>
        </authorList>
    </citation>
    <scope>NUCLEOTIDE SEQUENCE [LARGE SCALE GENOMIC DNA]</scope>
    <source>
        <strain evidence="9 10">cv. SW786</strain>
    </source>
</reference>
<dbReference type="Pfam" id="PF01582">
    <property type="entry name" value="TIR"/>
    <property type="match status" value="1"/>
</dbReference>